<evidence type="ECO:0000256" key="4">
    <source>
        <dbReference type="ARBA" id="ARBA00022989"/>
    </source>
</evidence>
<name>A0A432X1V0_9GAMM</name>
<evidence type="ECO:0000256" key="6">
    <source>
        <dbReference type="SAM" id="Phobius"/>
    </source>
</evidence>
<dbReference type="GO" id="GO:0022904">
    <property type="term" value="P:respiratory electron transport chain"/>
    <property type="evidence" value="ECO:0007669"/>
    <property type="project" value="InterPro"/>
</dbReference>
<keyword evidence="9" id="KW-1185">Reference proteome</keyword>
<dbReference type="GO" id="GO:0005886">
    <property type="term" value="C:plasma membrane"/>
    <property type="evidence" value="ECO:0007669"/>
    <property type="project" value="UniProtKB-SubCell"/>
</dbReference>
<protein>
    <submittedName>
        <fullName evidence="8">Cytochrome B</fullName>
    </submittedName>
</protein>
<dbReference type="Proteomes" id="UP000286976">
    <property type="component" value="Unassembled WGS sequence"/>
</dbReference>
<dbReference type="EMBL" id="PIPQ01000003">
    <property type="protein sequence ID" value="RUO40515.1"/>
    <property type="molecule type" value="Genomic_DNA"/>
</dbReference>
<feature type="transmembrane region" description="Helical" evidence="6">
    <location>
        <begin position="7"/>
        <end position="26"/>
    </location>
</feature>
<accession>A0A432X1V0</accession>
<sequence length="208" mass="23709">MVKIWDGFIRGFHWLLVACFAGLWYTGGKLEHIDVHEMLGIFLLALLLTRIIWGFVGSHSARFRHFLVSPAATFRYMREPSSFRQHTHNPMGALSVLIMLLLLLIQVVTGLFTDDTIFYRGPLAHLVSSDMRSTLTSLHLLNFEFLKIIVGLHLLAIIAYRFFGQPLTKAMVTGMKQAEESEQPKLVNGAWGYVLLAFIYALLTWWLG</sequence>
<evidence type="ECO:0000256" key="1">
    <source>
        <dbReference type="ARBA" id="ARBA00004651"/>
    </source>
</evidence>
<keyword evidence="5 6" id="KW-0472">Membrane</keyword>
<feature type="transmembrane region" description="Helical" evidence="6">
    <location>
        <begin position="145"/>
        <end position="164"/>
    </location>
</feature>
<evidence type="ECO:0000256" key="5">
    <source>
        <dbReference type="ARBA" id="ARBA00023136"/>
    </source>
</evidence>
<dbReference type="RefSeq" id="WP_126757391.1">
    <property type="nucleotide sequence ID" value="NZ_PIPQ01000003.1"/>
</dbReference>
<reference evidence="8 9" key="1">
    <citation type="journal article" date="2011" name="Front. Microbiol.">
        <title>Genomic signatures of strain selection and enhancement in Bacillus atrophaeus var. globigii, a historical biowarfare simulant.</title>
        <authorList>
            <person name="Gibbons H.S."/>
            <person name="Broomall S.M."/>
            <person name="McNew L.A."/>
            <person name="Daligault H."/>
            <person name="Chapman C."/>
            <person name="Bruce D."/>
            <person name="Karavis M."/>
            <person name="Krepps M."/>
            <person name="McGregor P.A."/>
            <person name="Hong C."/>
            <person name="Park K.H."/>
            <person name="Akmal A."/>
            <person name="Feldman A."/>
            <person name="Lin J.S."/>
            <person name="Chang W.E."/>
            <person name="Higgs B.W."/>
            <person name="Demirev P."/>
            <person name="Lindquist J."/>
            <person name="Liem A."/>
            <person name="Fochler E."/>
            <person name="Read T.D."/>
            <person name="Tapia R."/>
            <person name="Johnson S."/>
            <person name="Bishop-Lilly K.A."/>
            <person name="Detter C."/>
            <person name="Han C."/>
            <person name="Sozhamannan S."/>
            <person name="Rosenzweig C.N."/>
            <person name="Skowronski E.W."/>
        </authorList>
    </citation>
    <scope>NUCLEOTIDE SEQUENCE [LARGE SCALE GENOMIC DNA]</scope>
    <source>
        <strain evidence="8 9">AIT1</strain>
    </source>
</reference>
<gene>
    <name evidence="8" type="ORF">CWE15_07090</name>
</gene>
<feature type="transmembrane region" description="Helical" evidence="6">
    <location>
        <begin position="185"/>
        <end position="207"/>
    </location>
</feature>
<proteinExistence type="predicted"/>
<evidence type="ECO:0000313" key="9">
    <source>
        <dbReference type="Proteomes" id="UP000286976"/>
    </source>
</evidence>
<dbReference type="SUPFAM" id="SSF81342">
    <property type="entry name" value="Transmembrane di-heme cytochromes"/>
    <property type="match status" value="1"/>
</dbReference>
<dbReference type="InterPro" id="IPR011577">
    <property type="entry name" value="Cyt_b561_bac/Ni-Hgenase"/>
</dbReference>
<evidence type="ECO:0000313" key="8">
    <source>
        <dbReference type="EMBL" id="RUO40515.1"/>
    </source>
</evidence>
<organism evidence="8 9">
    <name type="scientific">Aliidiomarina taiwanensis</name>
    <dbReference type="NCBI Taxonomy" id="946228"/>
    <lineage>
        <taxon>Bacteria</taxon>
        <taxon>Pseudomonadati</taxon>
        <taxon>Pseudomonadota</taxon>
        <taxon>Gammaproteobacteria</taxon>
        <taxon>Alteromonadales</taxon>
        <taxon>Idiomarinaceae</taxon>
        <taxon>Aliidiomarina</taxon>
    </lineage>
</organism>
<feature type="domain" description="Cytochrome b561 bacterial/Ni-hydrogenase" evidence="7">
    <location>
        <begin position="5"/>
        <end position="174"/>
    </location>
</feature>
<feature type="transmembrane region" description="Helical" evidence="6">
    <location>
        <begin position="91"/>
        <end position="112"/>
    </location>
</feature>
<comment type="caution">
    <text evidence="8">The sequence shown here is derived from an EMBL/GenBank/DDBJ whole genome shotgun (WGS) entry which is preliminary data.</text>
</comment>
<comment type="subcellular location">
    <subcellularLocation>
        <location evidence="1">Cell membrane</location>
        <topology evidence="1">Multi-pass membrane protein</topology>
    </subcellularLocation>
</comment>
<dbReference type="Pfam" id="PF01292">
    <property type="entry name" value="Ni_hydr_CYTB"/>
    <property type="match status" value="1"/>
</dbReference>
<evidence type="ECO:0000256" key="3">
    <source>
        <dbReference type="ARBA" id="ARBA00022692"/>
    </source>
</evidence>
<dbReference type="PANTHER" id="PTHR30485">
    <property type="entry name" value="NI/FE-HYDROGENASE 1 B-TYPE CYTOCHROME SUBUNIT"/>
    <property type="match status" value="1"/>
</dbReference>
<dbReference type="OrthoDB" id="196472at2"/>
<evidence type="ECO:0000259" key="7">
    <source>
        <dbReference type="Pfam" id="PF01292"/>
    </source>
</evidence>
<dbReference type="PANTHER" id="PTHR30485:SF2">
    <property type="entry name" value="BLL0597 PROTEIN"/>
    <property type="match status" value="1"/>
</dbReference>
<feature type="transmembrane region" description="Helical" evidence="6">
    <location>
        <begin position="38"/>
        <end position="56"/>
    </location>
</feature>
<dbReference type="InterPro" id="IPR051542">
    <property type="entry name" value="Hydrogenase_cytochrome"/>
</dbReference>
<dbReference type="InterPro" id="IPR016174">
    <property type="entry name" value="Di-haem_cyt_TM"/>
</dbReference>
<keyword evidence="2" id="KW-1003">Cell membrane</keyword>
<keyword evidence="3 6" id="KW-0812">Transmembrane</keyword>
<keyword evidence="4 6" id="KW-1133">Transmembrane helix</keyword>
<dbReference type="AlphaFoldDB" id="A0A432X1V0"/>
<dbReference type="Gene3D" id="1.20.950.20">
    <property type="entry name" value="Transmembrane di-heme cytochromes, Chain C"/>
    <property type="match status" value="1"/>
</dbReference>
<dbReference type="GO" id="GO:0020037">
    <property type="term" value="F:heme binding"/>
    <property type="evidence" value="ECO:0007669"/>
    <property type="project" value="TreeGrafter"/>
</dbReference>
<dbReference type="GO" id="GO:0009055">
    <property type="term" value="F:electron transfer activity"/>
    <property type="evidence" value="ECO:0007669"/>
    <property type="project" value="InterPro"/>
</dbReference>
<evidence type="ECO:0000256" key="2">
    <source>
        <dbReference type="ARBA" id="ARBA00022475"/>
    </source>
</evidence>